<reference evidence="2 3" key="1">
    <citation type="submission" date="2016-11" db="EMBL/GenBank/DDBJ databases">
        <title>Study of marine rhodopsin-containing bacteria.</title>
        <authorList>
            <person name="Yoshizawa S."/>
            <person name="Kumagai Y."/>
            <person name="Kogure K."/>
        </authorList>
    </citation>
    <scope>NUCLEOTIDE SEQUENCE [LARGE SCALE GENOMIC DNA]</scope>
    <source>
        <strain evidence="2 3">SG-29</strain>
    </source>
</reference>
<keyword evidence="3" id="KW-1185">Reference proteome</keyword>
<gene>
    <name evidence="2" type="ORF">BSZ36_02885</name>
</gene>
<proteinExistence type="predicted"/>
<organism evidence="2 3">
    <name type="scientific">Rubricoccus marinus</name>
    <dbReference type="NCBI Taxonomy" id="716817"/>
    <lineage>
        <taxon>Bacteria</taxon>
        <taxon>Pseudomonadati</taxon>
        <taxon>Rhodothermota</taxon>
        <taxon>Rhodothermia</taxon>
        <taxon>Rhodothermales</taxon>
        <taxon>Rubricoccaceae</taxon>
        <taxon>Rubricoccus</taxon>
    </lineage>
</organism>
<protein>
    <submittedName>
        <fullName evidence="2">Uncharacterized protein</fullName>
    </submittedName>
</protein>
<keyword evidence="1" id="KW-0732">Signal</keyword>
<dbReference type="InParanoid" id="A0A259TWE4"/>
<dbReference type="Proteomes" id="UP000216446">
    <property type="component" value="Unassembled WGS sequence"/>
</dbReference>
<dbReference type="OrthoDB" id="1524237at2"/>
<evidence type="ECO:0000313" key="3">
    <source>
        <dbReference type="Proteomes" id="UP000216446"/>
    </source>
</evidence>
<evidence type="ECO:0000313" key="2">
    <source>
        <dbReference type="EMBL" id="OZC02016.1"/>
    </source>
</evidence>
<dbReference type="RefSeq" id="WP_094545818.1">
    <property type="nucleotide sequence ID" value="NZ_MQWB01000001.1"/>
</dbReference>
<feature type="signal peptide" evidence="1">
    <location>
        <begin position="1"/>
        <end position="18"/>
    </location>
</feature>
<evidence type="ECO:0000256" key="1">
    <source>
        <dbReference type="SAM" id="SignalP"/>
    </source>
</evidence>
<feature type="chain" id="PRO_5013374173" evidence="1">
    <location>
        <begin position="19"/>
        <end position="210"/>
    </location>
</feature>
<sequence length="210" mass="23217">MRTATLFLLAALLPLASACDTYYEDDRDDRDALVRVVDFELDTDGFELSSDTRTASFDTDDIQGTSDRDEVEDALRFAGDGALVLLYADNELILDVSTTGQTYTPLPVTVGYEVELDSGLPVVEYTITYTYAFDNEDLYVDVLSSARSDSFPGADQDPGVLFADLLPNEIEMRLVTLEADVYARKSAELGKTGIDLRNYEQVKAVFNLPD</sequence>
<dbReference type="EMBL" id="MQWB01000001">
    <property type="protein sequence ID" value="OZC02016.1"/>
    <property type="molecule type" value="Genomic_DNA"/>
</dbReference>
<name>A0A259TWE4_9BACT</name>
<dbReference type="PROSITE" id="PS51257">
    <property type="entry name" value="PROKAR_LIPOPROTEIN"/>
    <property type="match status" value="1"/>
</dbReference>
<dbReference type="AlphaFoldDB" id="A0A259TWE4"/>
<accession>A0A259TWE4</accession>
<comment type="caution">
    <text evidence="2">The sequence shown here is derived from an EMBL/GenBank/DDBJ whole genome shotgun (WGS) entry which is preliminary data.</text>
</comment>